<evidence type="ECO:0000313" key="3">
    <source>
        <dbReference type="Proteomes" id="UP000231480"/>
    </source>
</evidence>
<proteinExistence type="predicted"/>
<dbReference type="AlphaFoldDB" id="A0A2G9YDQ1"/>
<keyword evidence="1" id="KW-0812">Transmembrane</keyword>
<evidence type="ECO:0000313" key="2">
    <source>
        <dbReference type="EMBL" id="PIP17355.1"/>
    </source>
</evidence>
<accession>A0A2G9YDQ1</accession>
<comment type="caution">
    <text evidence="2">The sequence shown here is derived from an EMBL/GenBank/DDBJ whole genome shotgun (WGS) entry which is preliminary data.</text>
</comment>
<reference evidence="2 3" key="1">
    <citation type="submission" date="2017-09" db="EMBL/GenBank/DDBJ databases">
        <title>Depth-based differentiation of microbial function through sediment-hosted aquifers and enrichment of novel symbionts in the deep terrestrial subsurface.</title>
        <authorList>
            <person name="Probst A.J."/>
            <person name="Ladd B."/>
            <person name="Jarett J.K."/>
            <person name="Geller-Mcgrath D.E."/>
            <person name="Sieber C.M."/>
            <person name="Emerson J.B."/>
            <person name="Anantharaman K."/>
            <person name="Thomas B.C."/>
            <person name="Malmstrom R."/>
            <person name="Stieglmeier M."/>
            <person name="Klingl A."/>
            <person name="Woyke T."/>
            <person name="Ryan C.M."/>
            <person name="Banfield J.F."/>
        </authorList>
    </citation>
    <scope>NUCLEOTIDE SEQUENCE [LARGE SCALE GENOMIC DNA]</scope>
    <source>
        <strain evidence="2">CG23_combo_of_CG06-09_8_20_14_all_37_13</strain>
    </source>
</reference>
<organism evidence="2 3">
    <name type="scientific">Candidatus Portnoybacteria bacterium CG23_combo_of_CG06-09_8_20_14_all_37_13</name>
    <dbReference type="NCBI Taxonomy" id="1974819"/>
    <lineage>
        <taxon>Bacteria</taxon>
        <taxon>Candidatus Portnoyibacteriota</taxon>
    </lineage>
</organism>
<name>A0A2G9YDQ1_9BACT</name>
<keyword evidence="1" id="KW-0472">Membrane</keyword>
<feature type="transmembrane region" description="Helical" evidence="1">
    <location>
        <begin position="20"/>
        <end position="40"/>
    </location>
</feature>
<evidence type="ECO:0000256" key="1">
    <source>
        <dbReference type="SAM" id="Phobius"/>
    </source>
</evidence>
<dbReference type="EMBL" id="PCRH01000009">
    <property type="protein sequence ID" value="PIP17355.1"/>
    <property type="molecule type" value="Genomic_DNA"/>
</dbReference>
<dbReference type="Proteomes" id="UP000231480">
    <property type="component" value="Unassembled WGS sequence"/>
</dbReference>
<gene>
    <name evidence="2" type="ORF">COX44_00390</name>
</gene>
<keyword evidence="1" id="KW-1133">Transmembrane helix</keyword>
<protein>
    <submittedName>
        <fullName evidence="2">Uncharacterized protein</fullName>
    </submittedName>
</protein>
<sequence length="90" mass="10988">MNKKISLEKVNYFLKNYYRWILGIIFVLLFCLNILIYYQYVYLTMKAEPEPTLEKITIDQEGLKKILDNLDKRQENLERVEKTNYSDPFR</sequence>